<dbReference type="NCBIfam" id="NF011990">
    <property type="entry name" value="PRK15446.2-6"/>
    <property type="match status" value="1"/>
</dbReference>
<dbReference type="InterPro" id="IPR051781">
    <property type="entry name" value="Metallo-dep_Hydrolase"/>
</dbReference>
<dbReference type="NCBIfam" id="NF011984">
    <property type="entry name" value="PRK15446.1-5"/>
    <property type="match status" value="1"/>
</dbReference>
<proteinExistence type="predicted"/>
<dbReference type="NCBIfam" id="NF011987">
    <property type="entry name" value="PRK15446.2-3"/>
    <property type="match status" value="1"/>
</dbReference>
<organism evidence="2 3">
    <name type="scientific">Pseudoruegeria aquimaris</name>
    <dbReference type="NCBI Taxonomy" id="393663"/>
    <lineage>
        <taxon>Bacteria</taxon>
        <taxon>Pseudomonadati</taxon>
        <taxon>Pseudomonadota</taxon>
        <taxon>Alphaproteobacteria</taxon>
        <taxon>Rhodobacterales</taxon>
        <taxon>Roseobacteraceae</taxon>
        <taxon>Pseudoruegeria</taxon>
    </lineage>
</organism>
<accession>A0A1Y5RTP5</accession>
<dbReference type="SUPFAM" id="SSF51338">
    <property type="entry name" value="Composite domain of metallo-dependent hydrolases"/>
    <property type="match status" value="1"/>
</dbReference>
<keyword evidence="3" id="KW-1185">Reference proteome</keyword>
<dbReference type="PIRSF" id="PIRSF038971">
    <property type="entry name" value="PhnM"/>
    <property type="match status" value="1"/>
</dbReference>
<evidence type="ECO:0000313" key="2">
    <source>
        <dbReference type="EMBL" id="SLN22495.1"/>
    </source>
</evidence>
<dbReference type="PANTHER" id="PTHR43135:SF3">
    <property type="entry name" value="ALPHA-D-RIBOSE 1-METHYLPHOSPHONATE 5-TRIPHOSPHATE DIPHOSPHATASE"/>
    <property type="match status" value="1"/>
</dbReference>
<dbReference type="SUPFAM" id="SSF51556">
    <property type="entry name" value="Metallo-dependent hydrolases"/>
    <property type="match status" value="1"/>
</dbReference>
<sequence length="409" mass="43174">MRTALDGPVPQRVPRMNAPVSPAEPSSARHAPPLTLANACLVLPDRLCRGHITFEAGRIARIADGGPAPTGAIDCGGDIVMPGLVELHTDNLERHIEPRPEVDWPHLPALLAHDTELASTGITTVFDALRVGSIHSGSRGYGEYARQLADELLAARAAGHFKISHFLHLRAEICSETLLEELAKFGPEDRVGIVSLMDHTPGQRQFRDLEAMKTYVTKKRNFSEAEFAEHVARLGALQARLGARHEAGAVAEAARLGAVLASHDDTTPEQVAASAAKGVGFAEFPTTRTAAQACRAAGIAVMMGAPNLIRGGSHSGNVAAQELAEAGLLDILSSDYVPGALLLAAFRLAALWGDLPRAAACVTHRPAEAAGLADRGRLAEGLRADVIRVARAGDVPVVRAVWAQGHRVG</sequence>
<dbReference type="NCBIfam" id="TIGR02318">
    <property type="entry name" value="phosphono_phnM"/>
    <property type="match status" value="1"/>
</dbReference>
<dbReference type="AlphaFoldDB" id="A0A1Y5RTP5"/>
<keyword evidence="2" id="KW-0378">Hydrolase</keyword>
<dbReference type="InterPro" id="IPR012696">
    <property type="entry name" value="PhnM"/>
</dbReference>
<dbReference type="EC" id="3.6.1.63" evidence="2"/>
<dbReference type="Gene3D" id="2.30.40.10">
    <property type="entry name" value="Urease, subunit C, domain 1"/>
    <property type="match status" value="1"/>
</dbReference>
<name>A0A1Y5RTP5_9RHOB</name>
<evidence type="ECO:0000313" key="3">
    <source>
        <dbReference type="Proteomes" id="UP000193409"/>
    </source>
</evidence>
<dbReference type="Gene3D" id="3.20.20.140">
    <property type="entry name" value="Metal-dependent hydrolases"/>
    <property type="match status" value="1"/>
</dbReference>
<protein>
    <submittedName>
        <fullName evidence="2">Alpha-D-ribose 1-methylphosphonate 5-triphosphate diphosphatase</fullName>
        <ecNumber evidence="2">3.6.1.63</ecNumber>
    </submittedName>
</protein>
<evidence type="ECO:0000256" key="1">
    <source>
        <dbReference type="SAM" id="MobiDB-lite"/>
    </source>
</evidence>
<feature type="region of interest" description="Disordered" evidence="1">
    <location>
        <begin position="1"/>
        <end position="29"/>
    </location>
</feature>
<gene>
    <name evidence="2" type="primary">phnM_4</name>
    <name evidence="2" type="ORF">PSA7680_00883</name>
</gene>
<dbReference type="EMBL" id="FWFQ01000004">
    <property type="protein sequence ID" value="SLN22495.1"/>
    <property type="molecule type" value="Genomic_DNA"/>
</dbReference>
<dbReference type="InterPro" id="IPR011059">
    <property type="entry name" value="Metal-dep_hydrolase_composite"/>
</dbReference>
<dbReference type="InterPro" id="IPR032466">
    <property type="entry name" value="Metal_Hydrolase"/>
</dbReference>
<dbReference type="GO" id="GO:0016810">
    <property type="term" value="F:hydrolase activity, acting on carbon-nitrogen (but not peptide) bonds"/>
    <property type="evidence" value="ECO:0007669"/>
    <property type="project" value="InterPro"/>
</dbReference>
<dbReference type="GO" id="GO:0019700">
    <property type="term" value="P:organic phosphonate catabolic process"/>
    <property type="evidence" value="ECO:0007669"/>
    <property type="project" value="InterPro"/>
</dbReference>
<reference evidence="2 3" key="1">
    <citation type="submission" date="2017-03" db="EMBL/GenBank/DDBJ databases">
        <authorList>
            <person name="Afonso C.L."/>
            <person name="Miller P.J."/>
            <person name="Scott M.A."/>
            <person name="Spackman E."/>
            <person name="Goraichik I."/>
            <person name="Dimitrov K.M."/>
            <person name="Suarez D.L."/>
            <person name="Swayne D.E."/>
        </authorList>
    </citation>
    <scope>NUCLEOTIDE SEQUENCE [LARGE SCALE GENOMIC DNA]</scope>
    <source>
        <strain evidence="2 3">CECT 7680</strain>
    </source>
</reference>
<dbReference type="PANTHER" id="PTHR43135">
    <property type="entry name" value="ALPHA-D-RIBOSE 1-METHYLPHOSPHONATE 5-TRIPHOSPHATE DIPHOSPHATASE"/>
    <property type="match status" value="1"/>
</dbReference>
<dbReference type="Proteomes" id="UP000193409">
    <property type="component" value="Unassembled WGS sequence"/>
</dbReference>